<evidence type="ECO:0000313" key="1">
    <source>
        <dbReference type="EMBL" id="TLQ45790.1"/>
    </source>
</evidence>
<proteinExistence type="predicted"/>
<comment type="caution">
    <text evidence="1">The sequence shown here is derived from an EMBL/GenBank/DDBJ whole genome shotgun (WGS) entry which is preliminary data.</text>
</comment>
<keyword evidence="2" id="KW-1185">Reference proteome</keyword>
<dbReference type="AlphaFoldDB" id="A0A5R9E6X8"/>
<protein>
    <submittedName>
        <fullName evidence="1">Uncharacterized protein</fullName>
    </submittedName>
</protein>
<organism evidence="1 2">
    <name type="scientific">Streptomyces marianii</name>
    <dbReference type="NCBI Taxonomy" id="1817406"/>
    <lineage>
        <taxon>Bacteria</taxon>
        <taxon>Bacillati</taxon>
        <taxon>Actinomycetota</taxon>
        <taxon>Actinomycetes</taxon>
        <taxon>Kitasatosporales</taxon>
        <taxon>Streptomycetaceae</taxon>
        <taxon>Streptomyces</taxon>
    </lineage>
</organism>
<dbReference type="OrthoDB" id="4336683at2"/>
<accession>A0A5R9E6X8</accession>
<evidence type="ECO:0000313" key="2">
    <source>
        <dbReference type="Proteomes" id="UP000305921"/>
    </source>
</evidence>
<gene>
    <name evidence="1" type="ORF">FEF34_24835</name>
</gene>
<sequence length="132" mass="14117">MPTDHYREAEQRARQALPIADPAGALVLAQLAAAHATLALVDATKATDLTVYRASHDSIVFGHYTTREAAREHCETLVRRDVGDAPMLGWIPDDESPDAPEELCTGDVPEGGTGYVVTALTVAATYDPEADE</sequence>
<dbReference type="Proteomes" id="UP000305921">
    <property type="component" value="Unassembled WGS sequence"/>
</dbReference>
<dbReference type="RefSeq" id="WP_138055118.1">
    <property type="nucleotide sequence ID" value="NZ_VAWE01000001.1"/>
</dbReference>
<dbReference type="EMBL" id="VAWE01000001">
    <property type="protein sequence ID" value="TLQ45790.1"/>
    <property type="molecule type" value="Genomic_DNA"/>
</dbReference>
<name>A0A5R9E6X8_9ACTN</name>
<reference evidence="1 2" key="1">
    <citation type="submission" date="2019-05" db="EMBL/GenBank/DDBJ databases">
        <title>Streptomyces marianii sp. nov., a novel marine actinomycete from southern coast of India.</title>
        <authorList>
            <person name="Iniyan A.M."/>
            <person name="Wink J."/>
            <person name="Ramprasad E."/>
            <person name="Ramana C.V."/>
            <person name="Bunk B."/>
            <person name="Sproer C."/>
            <person name="Joseph F.-J.R.S."/>
            <person name="Vincent S.G.P."/>
        </authorList>
    </citation>
    <scope>NUCLEOTIDE SEQUENCE [LARGE SCALE GENOMIC DNA]</scope>
    <source>
        <strain evidence="1 2">ICN19</strain>
    </source>
</reference>